<sequence length="573" mass="64429">MIKLNKLFTALVLSTTSILSTASAGTVMYVSPQASDNGTAYLSFSIDKKVSPNVLYVEAADHESDEMREIYENGDPSLKFLGQIPQVNHTFAYIKTEYGIINENSLMVGLCENTTALKVNSKPSEKAILSLQEITKLTLERCVKAADAIAMIGQMIDTYGYYGSPATLVVADKEEGFVIELMPGITRAGGYHVARKIPQGHFFVAADQFRIQAVDKNDSDFIFNENLVSRMKQEEIAQLTSGNLNWQRSVKGTEIRPYYSLRRVWRAMANVAPSKNFSPWVSGWATTAYPFSVMPDNKVSLLDLISLTRDTYTGTQFDNATKGTGGLFATPYTHENYGERSISNENTTYTFISQANKLTPSAITWLSLGPSGQGTYVPLCVDKIPSVYADASRTEYDERKMWWLSKRISYLTVGYYSSLSDMLKTRVLEQEQHSLTLINHSKGLPKERFNKVIANNSRTAFNRMQKLYENLLEKHDGGYMLRYAEGHNPKFIPVDSYKKHEVVHVDKEKEKAEVETQVKTESTTSAKKGGIPFYNAIGLEKMPDKIDMNVFSKIISTTSEYLKKQNEKDQKNK</sequence>
<evidence type="ECO:0000313" key="4">
    <source>
        <dbReference type="Proteomes" id="UP000242432"/>
    </source>
</evidence>
<dbReference type="EC" id="3.4.-.-" evidence="1"/>
<dbReference type="EMBL" id="FUXX01000022">
    <property type="protein sequence ID" value="SKA63675.1"/>
    <property type="molecule type" value="Genomic_DNA"/>
</dbReference>
<gene>
    <name evidence="3" type="ORF">SAMN02745213_01435</name>
</gene>
<dbReference type="Gene3D" id="3.60.60.10">
    <property type="entry name" value="Penicillin V Acylase, Chain A"/>
    <property type="match status" value="1"/>
</dbReference>
<keyword evidence="1" id="KW-0224">Dipeptidase</keyword>
<dbReference type="PANTHER" id="PTHR12994">
    <property type="entry name" value="SECERNIN"/>
    <property type="match status" value="1"/>
</dbReference>
<name>A0A1T4VFB9_9GAMM</name>
<dbReference type="PANTHER" id="PTHR12994:SF17">
    <property type="entry name" value="LD30995P"/>
    <property type="match status" value="1"/>
</dbReference>
<protein>
    <recommendedName>
        <fullName evidence="1">Dipeptidase</fullName>
        <ecNumber evidence="1">3.4.-.-</ecNumber>
    </recommendedName>
</protein>
<comment type="catalytic activity">
    <reaction evidence="1">
        <text>an L-aminoacyl-L-amino acid + H2O = 2 an L-alpha-amino acid</text>
        <dbReference type="Rhea" id="RHEA:48940"/>
        <dbReference type="ChEBI" id="CHEBI:15377"/>
        <dbReference type="ChEBI" id="CHEBI:59869"/>
        <dbReference type="ChEBI" id="CHEBI:77460"/>
    </reaction>
</comment>
<keyword evidence="4" id="KW-1185">Reference proteome</keyword>
<reference evidence="4" key="1">
    <citation type="submission" date="2017-02" db="EMBL/GenBank/DDBJ databases">
        <authorList>
            <person name="Varghese N."/>
            <person name="Submissions S."/>
        </authorList>
    </citation>
    <scope>NUCLEOTIDE SEQUENCE [LARGE SCALE GENOMIC DNA]</scope>
    <source>
        <strain evidence="4">DSM 3072</strain>
    </source>
</reference>
<accession>A0A1T4VFB9</accession>
<dbReference type="GO" id="GO:0016805">
    <property type="term" value="F:dipeptidase activity"/>
    <property type="evidence" value="ECO:0007669"/>
    <property type="project" value="UniProtKB-KW"/>
</dbReference>
<evidence type="ECO:0000256" key="2">
    <source>
        <dbReference type="SAM" id="SignalP"/>
    </source>
</evidence>
<dbReference type="Pfam" id="PF03577">
    <property type="entry name" value="Peptidase_C69"/>
    <property type="match status" value="1"/>
</dbReference>
<dbReference type="GO" id="GO:0006508">
    <property type="term" value="P:proteolysis"/>
    <property type="evidence" value="ECO:0007669"/>
    <property type="project" value="UniProtKB-KW"/>
</dbReference>
<feature type="chain" id="PRO_5010525554" description="Dipeptidase" evidence="2">
    <location>
        <begin position="25"/>
        <end position="573"/>
    </location>
</feature>
<feature type="signal peptide" evidence="2">
    <location>
        <begin position="1"/>
        <end position="24"/>
    </location>
</feature>
<keyword evidence="2" id="KW-0732">Signal</keyword>
<dbReference type="GO" id="GO:0070004">
    <property type="term" value="F:cysteine-type exopeptidase activity"/>
    <property type="evidence" value="ECO:0007669"/>
    <property type="project" value="InterPro"/>
</dbReference>
<dbReference type="InterPro" id="IPR005322">
    <property type="entry name" value="Peptidase_C69"/>
</dbReference>
<dbReference type="Proteomes" id="UP000242432">
    <property type="component" value="Unassembled WGS sequence"/>
</dbReference>
<keyword evidence="1" id="KW-0645">Protease</keyword>
<organism evidence="3 4">
    <name type="scientific">Succinivibrio dextrinosolvens DSM 3072</name>
    <dbReference type="NCBI Taxonomy" id="1123324"/>
    <lineage>
        <taxon>Bacteria</taxon>
        <taxon>Pseudomonadati</taxon>
        <taxon>Pseudomonadota</taxon>
        <taxon>Gammaproteobacteria</taxon>
        <taxon>Aeromonadales</taxon>
        <taxon>Succinivibrionaceae</taxon>
        <taxon>Succinivibrio</taxon>
    </lineage>
</organism>
<evidence type="ECO:0000256" key="1">
    <source>
        <dbReference type="RuleBase" id="RU364089"/>
    </source>
</evidence>
<proteinExistence type="inferred from homology"/>
<comment type="similarity">
    <text evidence="1">Belongs to the peptidase C69 family.</text>
</comment>
<keyword evidence="1" id="KW-0378">Hydrolase</keyword>
<evidence type="ECO:0000313" key="3">
    <source>
        <dbReference type="EMBL" id="SKA63675.1"/>
    </source>
</evidence>
<dbReference type="STRING" id="83771.SAMN02910357_00410"/>
<dbReference type="AlphaFoldDB" id="A0A1T4VFB9"/>